<dbReference type="CDD" id="cd00067">
    <property type="entry name" value="GAL4"/>
    <property type="match status" value="1"/>
</dbReference>
<dbReference type="InterPro" id="IPR001138">
    <property type="entry name" value="Zn2Cys6_DnaBD"/>
</dbReference>
<dbReference type="GO" id="GO:0008270">
    <property type="term" value="F:zinc ion binding"/>
    <property type="evidence" value="ECO:0007669"/>
    <property type="project" value="InterPro"/>
</dbReference>
<feature type="region of interest" description="Disordered" evidence="6">
    <location>
        <begin position="1"/>
        <end position="33"/>
    </location>
</feature>
<evidence type="ECO:0000256" key="1">
    <source>
        <dbReference type="ARBA" id="ARBA00022723"/>
    </source>
</evidence>
<dbReference type="InterPro" id="IPR007219">
    <property type="entry name" value="XnlR_reg_dom"/>
</dbReference>
<feature type="region of interest" description="Disordered" evidence="6">
    <location>
        <begin position="96"/>
        <end position="138"/>
    </location>
</feature>
<dbReference type="SUPFAM" id="SSF57701">
    <property type="entry name" value="Zn2/Cys6 DNA-binding domain"/>
    <property type="match status" value="1"/>
</dbReference>
<keyword evidence="4" id="KW-0804">Transcription</keyword>
<dbReference type="PANTHER" id="PTHR47424">
    <property type="entry name" value="REGULATORY PROTEIN GAL4"/>
    <property type="match status" value="1"/>
</dbReference>
<dbReference type="GO" id="GO:0006351">
    <property type="term" value="P:DNA-templated transcription"/>
    <property type="evidence" value="ECO:0007669"/>
    <property type="project" value="InterPro"/>
</dbReference>
<dbReference type="PANTHER" id="PTHR47424:SF3">
    <property type="entry name" value="REGULATORY PROTEIN GAL4"/>
    <property type="match status" value="1"/>
</dbReference>
<gene>
    <name evidence="8" type="ORF">TCE0_034r10986</name>
</gene>
<keyword evidence="3" id="KW-0238">DNA-binding</keyword>
<feature type="region of interest" description="Disordered" evidence="6">
    <location>
        <begin position="171"/>
        <end position="196"/>
    </location>
</feature>
<dbReference type="Pfam" id="PF04082">
    <property type="entry name" value="Fungal_trans"/>
    <property type="match status" value="1"/>
</dbReference>
<dbReference type="GO" id="GO:0000435">
    <property type="term" value="P:positive regulation of transcription from RNA polymerase II promoter by galactose"/>
    <property type="evidence" value="ECO:0007669"/>
    <property type="project" value="TreeGrafter"/>
</dbReference>
<dbReference type="Proteomes" id="UP000053095">
    <property type="component" value="Unassembled WGS sequence"/>
</dbReference>
<feature type="compositionally biased region" description="Low complexity" evidence="6">
    <location>
        <begin position="617"/>
        <end position="639"/>
    </location>
</feature>
<feature type="compositionally biased region" description="Polar residues" evidence="6">
    <location>
        <begin position="96"/>
        <end position="109"/>
    </location>
</feature>
<proteinExistence type="predicted"/>
<evidence type="ECO:0000256" key="5">
    <source>
        <dbReference type="ARBA" id="ARBA00023242"/>
    </source>
</evidence>
<comment type="caution">
    <text evidence="8">The sequence shown here is derived from an EMBL/GenBank/DDBJ whole genome shotgun (WGS) entry which is preliminary data.</text>
</comment>
<accession>A0A6V8HDA0</accession>
<evidence type="ECO:0000313" key="8">
    <source>
        <dbReference type="EMBL" id="GAM39437.1"/>
    </source>
</evidence>
<keyword evidence="1" id="KW-0479">Metal-binding</keyword>
<dbReference type="SMART" id="SM00906">
    <property type="entry name" value="Fungal_trans"/>
    <property type="match status" value="1"/>
</dbReference>
<organism evidence="8 9">
    <name type="scientific">Talaromyces pinophilus</name>
    <name type="common">Penicillium pinophilum</name>
    <dbReference type="NCBI Taxonomy" id="128442"/>
    <lineage>
        <taxon>Eukaryota</taxon>
        <taxon>Fungi</taxon>
        <taxon>Dikarya</taxon>
        <taxon>Ascomycota</taxon>
        <taxon>Pezizomycotina</taxon>
        <taxon>Eurotiomycetes</taxon>
        <taxon>Eurotiomycetidae</taxon>
        <taxon>Eurotiales</taxon>
        <taxon>Trichocomaceae</taxon>
        <taxon>Talaromyces</taxon>
        <taxon>Talaromyces sect. Talaromyces</taxon>
    </lineage>
</organism>
<evidence type="ECO:0000256" key="4">
    <source>
        <dbReference type="ARBA" id="ARBA00023163"/>
    </source>
</evidence>
<sequence>MEDPKSRASSQEKPAISSPTSTPDSAPKPLRRRRRVPIACASCRLRKTKCEHIVPRNNPQKPSGQDASVYDYIRSLEDKVKQYEAQLRSLHNNYHETSYQPANHNNSSGPLLPAPTAHNSQQPITLPPHARPSLAPDRSPVAITAASPSLFLGGDGAISFTQLILNAMNPDAPSRVQSSTQLFSSPRDPSREMPDAKLHDLPPDVRALVQRYFDFHHVLTPIFHVPSILPRMEQVLNMDRTRRYEDPLILAMINMICAISAAHRRNGFETSTVQTRKYYDRAMALVGPTILFDWTVEKVQILLLGARYLQTSNFPDESWTLLGLAIRIAQGLELHRPPPDNLDCIQKEVRKRLWYACYMTDQLASTIYGRPVSTASNTFTTPLPEDLDDDRISPSQLLYPPTPTLSIMSHSIQCVKLCRIMESALALVDPPLEKIVELDEQFEAWDAQLPSAFRVFEHESVLDDKKLIMAMRANMTRILIHRHSVVKSLGLLSRGERLIPLSDGLRANMMQNSRHICVRSAEDTIQLVGRRHETTKAVTGPSWFNLYYLFNAILIIASHVVDPEFRDDKEALAHLEDGMRMIAQMSANHTTARRAHIFLRQLLDLVEKVLPQQSRSLARKSSLSATSTTSSMAPQSQPSVPTTAEGTANGFGSYSQPSREFMHLWDSTVDLTTALGSQLDYYSSMGSGMWSWGSQAQDTRPYAAMPQGIAP</sequence>
<reference evidence="9" key="1">
    <citation type="journal article" date="2015" name="Genome Announc.">
        <title>Draft genome sequence of Talaromyces cellulolyticus strain Y-94, a source of lignocellulosic biomass-degrading enzymes.</title>
        <authorList>
            <person name="Fujii T."/>
            <person name="Koike H."/>
            <person name="Sawayama S."/>
            <person name="Yano S."/>
            <person name="Inoue H."/>
        </authorList>
    </citation>
    <scope>NUCLEOTIDE SEQUENCE [LARGE SCALE GENOMIC DNA]</scope>
    <source>
        <strain evidence="9">Y-94</strain>
    </source>
</reference>
<dbReference type="CDD" id="cd12148">
    <property type="entry name" value="fungal_TF_MHR"/>
    <property type="match status" value="1"/>
</dbReference>
<dbReference type="EMBL" id="DF933830">
    <property type="protein sequence ID" value="GAM39437.1"/>
    <property type="molecule type" value="Genomic_DNA"/>
</dbReference>
<protein>
    <recommendedName>
        <fullName evidence="7">Xylanolytic transcriptional activator regulatory domain-containing protein</fullName>
    </recommendedName>
</protein>
<evidence type="ECO:0000256" key="3">
    <source>
        <dbReference type="ARBA" id="ARBA00023125"/>
    </source>
</evidence>
<name>A0A6V8HDA0_TALPI</name>
<dbReference type="GO" id="GO:0005634">
    <property type="term" value="C:nucleus"/>
    <property type="evidence" value="ECO:0007669"/>
    <property type="project" value="TreeGrafter"/>
</dbReference>
<evidence type="ECO:0000256" key="2">
    <source>
        <dbReference type="ARBA" id="ARBA00023015"/>
    </source>
</evidence>
<feature type="compositionally biased region" description="Polar residues" evidence="6">
    <location>
        <begin position="7"/>
        <end position="24"/>
    </location>
</feature>
<dbReference type="InterPro" id="IPR051127">
    <property type="entry name" value="Fungal_SecMet_Regulators"/>
</dbReference>
<feature type="compositionally biased region" description="Polar residues" evidence="6">
    <location>
        <begin position="640"/>
        <end position="652"/>
    </location>
</feature>
<keyword evidence="9" id="KW-1185">Reference proteome</keyword>
<dbReference type="InterPro" id="IPR036864">
    <property type="entry name" value="Zn2-C6_fun-type_DNA-bd_sf"/>
</dbReference>
<dbReference type="AlphaFoldDB" id="A0A6V8HDA0"/>
<dbReference type="GO" id="GO:0000981">
    <property type="term" value="F:DNA-binding transcription factor activity, RNA polymerase II-specific"/>
    <property type="evidence" value="ECO:0007669"/>
    <property type="project" value="InterPro"/>
</dbReference>
<dbReference type="GO" id="GO:0000978">
    <property type="term" value="F:RNA polymerase II cis-regulatory region sequence-specific DNA binding"/>
    <property type="evidence" value="ECO:0007669"/>
    <property type="project" value="TreeGrafter"/>
</dbReference>
<evidence type="ECO:0000313" key="9">
    <source>
        <dbReference type="Proteomes" id="UP000053095"/>
    </source>
</evidence>
<evidence type="ECO:0000256" key="6">
    <source>
        <dbReference type="SAM" id="MobiDB-lite"/>
    </source>
</evidence>
<evidence type="ECO:0000259" key="7">
    <source>
        <dbReference type="SMART" id="SM00906"/>
    </source>
</evidence>
<keyword evidence="5" id="KW-0539">Nucleus</keyword>
<feature type="domain" description="Xylanolytic transcriptional activator regulatory" evidence="7">
    <location>
        <begin position="318"/>
        <end position="390"/>
    </location>
</feature>
<keyword evidence="2" id="KW-0805">Transcription regulation</keyword>
<feature type="region of interest" description="Disordered" evidence="6">
    <location>
        <begin position="617"/>
        <end position="652"/>
    </location>
</feature>
<feature type="compositionally biased region" description="Polar residues" evidence="6">
    <location>
        <begin position="175"/>
        <end position="184"/>
    </location>
</feature>